<keyword evidence="4" id="KW-1185">Reference proteome</keyword>
<evidence type="ECO:0000259" key="2">
    <source>
        <dbReference type="Pfam" id="PF12697"/>
    </source>
</evidence>
<dbReference type="PANTHER" id="PTHR42886">
    <property type="entry name" value="RE40534P-RELATED"/>
    <property type="match status" value="1"/>
</dbReference>
<gene>
    <name evidence="3" type="ORF">ACHAWO_004988</name>
</gene>
<feature type="domain" description="AB hydrolase-1" evidence="2">
    <location>
        <begin position="97"/>
        <end position="320"/>
    </location>
</feature>
<dbReference type="SUPFAM" id="SSF53474">
    <property type="entry name" value="alpha/beta-Hydrolases"/>
    <property type="match status" value="1"/>
</dbReference>
<dbReference type="Gene3D" id="3.40.50.1820">
    <property type="entry name" value="alpha/beta hydrolase"/>
    <property type="match status" value="1"/>
</dbReference>
<organism evidence="3 4">
    <name type="scientific">Cyclotella atomus</name>
    <dbReference type="NCBI Taxonomy" id="382360"/>
    <lineage>
        <taxon>Eukaryota</taxon>
        <taxon>Sar</taxon>
        <taxon>Stramenopiles</taxon>
        <taxon>Ochrophyta</taxon>
        <taxon>Bacillariophyta</taxon>
        <taxon>Coscinodiscophyceae</taxon>
        <taxon>Thalassiosirophycidae</taxon>
        <taxon>Stephanodiscales</taxon>
        <taxon>Stephanodiscaceae</taxon>
        <taxon>Cyclotella</taxon>
    </lineage>
</organism>
<name>A0ABD3PTI7_9STRA</name>
<dbReference type="Pfam" id="PF12697">
    <property type="entry name" value="Abhydrolase_6"/>
    <property type="match status" value="1"/>
</dbReference>
<evidence type="ECO:0000313" key="3">
    <source>
        <dbReference type="EMBL" id="KAL3791364.1"/>
    </source>
</evidence>
<evidence type="ECO:0000313" key="4">
    <source>
        <dbReference type="Proteomes" id="UP001530400"/>
    </source>
</evidence>
<dbReference type="PANTHER" id="PTHR42886:SF29">
    <property type="entry name" value="PUMMELIG, ISOFORM A"/>
    <property type="match status" value="1"/>
</dbReference>
<evidence type="ECO:0000256" key="1">
    <source>
        <dbReference type="ARBA" id="ARBA00038097"/>
    </source>
</evidence>
<dbReference type="InterPro" id="IPR029058">
    <property type="entry name" value="AB_hydrolase_fold"/>
</dbReference>
<comment type="similarity">
    <text evidence="1">Belongs to the peptidase S33 family. ABHD4/ABHD5 subfamily.</text>
</comment>
<proteinExistence type="inferred from homology"/>
<dbReference type="AlphaFoldDB" id="A0ABD3PTI7"/>
<accession>A0ABD3PTI7</accession>
<dbReference type="Proteomes" id="UP001530400">
    <property type="component" value="Unassembled WGS sequence"/>
</dbReference>
<dbReference type="EMBL" id="JALLPJ020000466">
    <property type="protein sequence ID" value="KAL3791364.1"/>
    <property type="molecule type" value="Genomic_DNA"/>
</dbReference>
<dbReference type="InterPro" id="IPR000073">
    <property type="entry name" value="AB_hydrolase_1"/>
</dbReference>
<sequence length="340" mass="37691">MTLTCDDCQAQIKGRLFGLLKATPSTCTNCPRNLCTECAGNQALIPFKKGEDPPPIAKESIQSYCKECFQNTSVLDYSKAYDIVEPENGVNAKTMTLIWVHGGGSSRIMFARHAPLFANKNYRSILIDLPGHGTLVDSTTLTLDECTNTVKCILEKENCDPLRTIYIGASFGAYTGFHVLGHLKDKFAGAVMMDCGQNVGPDCSLKARLGLWMLRKMASSMSNQSLMNAMIPAVKKSKADFHLVETCYAAGMFFQQGKAQCDCLHAVRPAAIIPELEFPILFFNGSEDHRDSENVWLSHCNDKRSSLHVYPGGDHFFCHDSRFVDDMMGRIAQFIETLRS</sequence>
<protein>
    <recommendedName>
        <fullName evidence="2">AB hydrolase-1 domain-containing protein</fullName>
    </recommendedName>
</protein>
<reference evidence="3 4" key="1">
    <citation type="submission" date="2024-10" db="EMBL/GenBank/DDBJ databases">
        <title>Updated reference genomes for cyclostephanoid diatoms.</title>
        <authorList>
            <person name="Roberts W.R."/>
            <person name="Alverson A.J."/>
        </authorList>
    </citation>
    <scope>NUCLEOTIDE SEQUENCE [LARGE SCALE GENOMIC DNA]</scope>
    <source>
        <strain evidence="3 4">AJA010-31</strain>
    </source>
</reference>
<comment type="caution">
    <text evidence="3">The sequence shown here is derived from an EMBL/GenBank/DDBJ whole genome shotgun (WGS) entry which is preliminary data.</text>
</comment>